<evidence type="ECO:0000313" key="1">
    <source>
        <dbReference type="EMBL" id="RSJ12923.1"/>
    </source>
</evidence>
<organism evidence="1 2">
    <name type="scientific">Streptococcus mitis</name>
    <dbReference type="NCBI Taxonomy" id="28037"/>
    <lineage>
        <taxon>Bacteria</taxon>
        <taxon>Bacillati</taxon>
        <taxon>Bacillota</taxon>
        <taxon>Bacilli</taxon>
        <taxon>Lactobacillales</taxon>
        <taxon>Streptococcaceae</taxon>
        <taxon>Streptococcus</taxon>
        <taxon>Streptococcus mitis group</taxon>
    </lineage>
</organism>
<evidence type="ECO:0000313" key="2">
    <source>
        <dbReference type="Proteomes" id="UP000267438"/>
    </source>
</evidence>
<reference evidence="1 2" key="1">
    <citation type="submission" date="2018-11" db="EMBL/GenBank/DDBJ databases">
        <title>Species Designations Belie Phenotypic and Genotypic Heterogeneity in Oral Streptococci.</title>
        <authorList>
            <person name="Velsko I."/>
        </authorList>
    </citation>
    <scope>NUCLEOTIDE SEQUENCE [LARGE SCALE GENOMIC DNA]</scope>
    <source>
        <strain evidence="1 2">BCC06</strain>
    </source>
</reference>
<comment type="caution">
    <text evidence="1">The sequence shown here is derived from an EMBL/GenBank/DDBJ whole genome shotgun (WGS) entry which is preliminary data.</text>
</comment>
<sequence>MEEVVRNKQPFEVAFENRLLAIENRLEKLEKEQNTFVNHQKKVSILVSESTYHKIIDQIVELESGYLEETLEE</sequence>
<proteinExistence type="predicted"/>
<accession>A0A3R9K555</accession>
<dbReference type="EMBL" id="RJOH01000007">
    <property type="protein sequence ID" value="RSJ12923.1"/>
    <property type="molecule type" value="Genomic_DNA"/>
</dbReference>
<name>A0A3R9K555_STRMT</name>
<gene>
    <name evidence="1" type="ORF">D8836_05645</name>
</gene>
<dbReference type="RefSeq" id="WP_049542769.1">
    <property type="nucleotide sequence ID" value="NZ_RJOH01000007.1"/>
</dbReference>
<dbReference type="AlphaFoldDB" id="A0A3R9K555"/>
<dbReference type="Proteomes" id="UP000267438">
    <property type="component" value="Unassembled WGS sequence"/>
</dbReference>
<protein>
    <submittedName>
        <fullName evidence="1">Uncharacterized protein</fullName>
    </submittedName>
</protein>